<dbReference type="Gene3D" id="3.30.300.30">
    <property type="match status" value="1"/>
</dbReference>
<dbReference type="InterPro" id="IPR025110">
    <property type="entry name" value="AMP-bd_C"/>
</dbReference>
<dbReference type="NCBIfam" id="NF004674">
    <property type="entry name" value="PRK06018.1"/>
    <property type="match status" value="1"/>
</dbReference>
<dbReference type="RefSeq" id="WP_109721435.1">
    <property type="nucleotide sequence ID" value="NZ_QEQK01000017.1"/>
</dbReference>
<evidence type="ECO:0000313" key="8">
    <source>
        <dbReference type="Proteomes" id="UP000251800"/>
    </source>
</evidence>
<feature type="domain" description="AMP-binding enzyme C-terminal" evidence="6">
    <location>
        <begin position="455"/>
        <end position="529"/>
    </location>
</feature>
<dbReference type="InterPro" id="IPR020845">
    <property type="entry name" value="AMP-binding_CS"/>
</dbReference>
<dbReference type="AlphaFoldDB" id="A0A383XQG8"/>
<dbReference type="Gene3D" id="3.40.50.12780">
    <property type="entry name" value="N-terminal domain of ligase-like"/>
    <property type="match status" value="1"/>
</dbReference>
<dbReference type="PANTHER" id="PTHR43859">
    <property type="entry name" value="ACYL-ACTIVATING ENZYME"/>
    <property type="match status" value="1"/>
</dbReference>
<protein>
    <submittedName>
        <fullName evidence="7">Long-chain fatty acid--CoA ligase</fullName>
    </submittedName>
</protein>
<dbReference type="InterPro" id="IPR042099">
    <property type="entry name" value="ANL_N_sf"/>
</dbReference>
<dbReference type="InterPro" id="IPR045851">
    <property type="entry name" value="AMP-bd_C_sf"/>
</dbReference>
<gene>
    <name evidence="7" type="ORF">DEH80_15475</name>
</gene>
<dbReference type="PROSITE" id="PS00455">
    <property type="entry name" value="AMP_BINDING"/>
    <property type="match status" value="1"/>
</dbReference>
<organism evidence="7 8">
    <name type="scientific">Abyssibacter profundi</name>
    <dbReference type="NCBI Taxonomy" id="2182787"/>
    <lineage>
        <taxon>Bacteria</taxon>
        <taxon>Pseudomonadati</taxon>
        <taxon>Pseudomonadota</taxon>
        <taxon>Gammaproteobacteria</taxon>
        <taxon>Chromatiales</taxon>
        <taxon>Oceanococcaceae</taxon>
        <taxon>Abyssibacter</taxon>
    </lineage>
</organism>
<dbReference type="FunFam" id="3.30.300.30:FF:000008">
    <property type="entry name" value="2,3-dihydroxybenzoate-AMP ligase"/>
    <property type="match status" value="1"/>
</dbReference>
<dbReference type="Pfam" id="PF13193">
    <property type="entry name" value="AMP-binding_C"/>
    <property type="match status" value="1"/>
</dbReference>
<evidence type="ECO:0000259" key="5">
    <source>
        <dbReference type="Pfam" id="PF00501"/>
    </source>
</evidence>
<evidence type="ECO:0000313" key="7">
    <source>
        <dbReference type="EMBL" id="PWN54872.1"/>
    </source>
</evidence>
<dbReference type="Pfam" id="PF00501">
    <property type="entry name" value="AMP-binding"/>
    <property type="match status" value="1"/>
</dbReference>
<keyword evidence="8" id="KW-1185">Reference proteome</keyword>
<comment type="similarity">
    <text evidence="1">Belongs to the ATP-dependent AMP-binding enzyme family.</text>
</comment>
<evidence type="ECO:0000256" key="4">
    <source>
        <dbReference type="ARBA" id="ARBA00023098"/>
    </source>
</evidence>
<accession>A0A383XQG8</accession>
<evidence type="ECO:0000256" key="1">
    <source>
        <dbReference type="ARBA" id="ARBA00006432"/>
    </source>
</evidence>
<dbReference type="GO" id="GO:0006631">
    <property type="term" value="P:fatty acid metabolic process"/>
    <property type="evidence" value="ECO:0007669"/>
    <property type="project" value="UniProtKB-KW"/>
</dbReference>
<keyword evidence="4" id="KW-0443">Lipid metabolism</keyword>
<dbReference type="EMBL" id="QEQK01000017">
    <property type="protein sequence ID" value="PWN54872.1"/>
    <property type="molecule type" value="Genomic_DNA"/>
</dbReference>
<name>A0A383XQG8_9GAMM</name>
<dbReference type="GO" id="GO:0016874">
    <property type="term" value="F:ligase activity"/>
    <property type="evidence" value="ECO:0007669"/>
    <property type="project" value="UniProtKB-KW"/>
</dbReference>
<dbReference type="PANTHER" id="PTHR43859:SF4">
    <property type="entry name" value="BUTANOATE--COA LIGASE AAE1-RELATED"/>
    <property type="match status" value="1"/>
</dbReference>
<dbReference type="Proteomes" id="UP000251800">
    <property type="component" value="Unassembled WGS sequence"/>
</dbReference>
<sequence length="549" mass="60744">MSEPLFGLMMDYPLTVTQIMRHAERVYPDGEVVSVTADNPQHRCTYSDVFRRTRQLANVLKTLGATRGDRIATLAWNDYRHLELYYAIQCSGMVCHTINPRLFPEQVQYIVNHAEDQFIFVDKLIFPLVEKLAATFETVKGIVVMTDEANMPETAVDNVHCYETLLAGADEQFDWPELDEQEACALCYTSGTTGNPKGVLYSHRSTVLHALGANSAEGIGFKNRDTILPVVPMFHVNAWAVPYCALMVGSKLVFPGPKMGDGETLANLMNAESVTIALGVPTVWLGLLNHLQESGKTVESLERTVVGGSACPASIMDAFRTQYGVETIHAWGMTEMSPLGTINNPPRGFEAMSEADQAALRVKQGRPAFGVEMKIVDEDDKELPWDGKAFGRLKVRGPWICSAYYKRDDTDAHDADGWFDTGDVSTMDSHGIMQITDRAKDVIKSGGEWISSIDLENVAMSHPDIAEAAVIGVPHEKWAERPLLIVVNKPGKQLSAADVLSHFEGKIAKWWMPDDVQFVDELPHTATGKISKLHLRQQFADYKLPSSAA</sequence>
<dbReference type="InterPro" id="IPR000873">
    <property type="entry name" value="AMP-dep_synth/lig_dom"/>
</dbReference>
<keyword evidence="2 7" id="KW-0436">Ligase</keyword>
<reference evidence="7 8" key="1">
    <citation type="submission" date="2018-05" db="EMBL/GenBank/DDBJ databases">
        <title>Abyssibacter profundi OUC007T gen. nov., sp. nov, a marine bacterium isolated from seawater of the Mariana Trench.</title>
        <authorList>
            <person name="Zhou S."/>
        </authorList>
    </citation>
    <scope>NUCLEOTIDE SEQUENCE [LARGE SCALE GENOMIC DNA]</scope>
    <source>
        <strain evidence="7 8">OUC007</strain>
    </source>
</reference>
<dbReference type="NCBIfam" id="NF004837">
    <property type="entry name" value="PRK06187.1"/>
    <property type="match status" value="1"/>
</dbReference>
<evidence type="ECO:0000256" key="2">
    <source>
        <dbReference type="ARBA" id="ARBA00022598"/>
    </source>
</evidence>
<feature type="domain" description="AMP-dependent synthetase/ligase" evidence="5">
    <location>
        <begin position="25"/>
        <end position="405"/>
    </location>
</feature>
<comment type="caution">
    <text evidence="7">The sequence shown here is derived from an EMBL/GenBank/DDBJ whole genome shotgun (WGS) entry which is preliminary data.</text>
</comment>
<dbReference type="CDD" id="cd12119">
    <property type="entry name" value="ttLC_FACS_AlkK_like"/>
    <property type="match status" value="1"/>
</dbReference>
<evidence type="ECO:0000259" key="6">
    <source>
        <dbReference type="Pfam" id="PF13193"/>
    </source>
</evidence>
<evidence type="ECO:0000256" key="3">
    <source>
        <dbReference type="ARBA" id="ARBA00022832"/>
    </source>
</evidence>
<keyword evidence="3" id="KW-0276">Fatty acid metabolism</keyword>
<dbReference type="OrthoDB" id="9803968at2"/>
<dbReference type="SUPFAM" id="SSF56801">
    <property type="entry name" value="Acetyl-CoA synthetase-like"/>
    <property type="match status" value="1"/>
</dbReference>
<proteinExistence type="inferred from homology"/>